<reference evidence="5" key="1">
    <citation type="journal article" date="2014" name="Int. J. Syst. Evol. Microbiol.">
        <title>Complete genome sequence of Corynebacterium casei LMG S-19264T (=DSM 44701T), isolated from a smear-ripened cheese.</title>
        <authorList>
            <consortium name="US DOE Joint Genome Institute (JGI-PGF)"/>
            <person name="Walter F."/>
            <person name="Albersmeier A."/>
            <person name="Kalinowski J."/>
            <person name="Ruckert C."/>
        </authorList>
    </citation>
    <scope>NUCLEOTIDE SEQUENCE</scope>
    <source>
        <strain evidence="5">CGMCC 1.12987</strain>
    </source>
</reference>
<dbReference type="InterPro" id="IPR009057">
    <property type="entry name" value="Homeodomain-like_sf"/>
</dbReference>
<comment type="caution">
    <text evidence="5">The sequence shown here is derived from an EMBL/GenBank/DDBJ whole genome shotgun (WGS) entry which is preliminary data.</text>
</comment>
<dbReference type="PROSITE" id="PS01124">
    <property type="entry name" value="HTH_ARAC_FAMILY_2"/>
    <property type="match status" value="1"/>
</dbReference>
<evidence type="ECO:0000256" key="3">
    <source>
        <dbReference type="ARBA" id="ARBA00023163"/>
    </source>
</evidence>
<gene>
    <name evidence="5" type="ORF">GCM10010916_40150</name>
</gene>
<keyword evidence="6" id="KW-1185">Reference proteome</keyword>
<evidence type="ECO:0000313" key="5">
    <source>
        <dbReference type="EMBL" id="GGG19305.1"/>
    </source>
</evidence>
<dbReference type="SMART" id="SM00342">
    <property type="entry name" value="HTH_ARAC"/>
    <property type="match status" value="1"/>
</dbReference>
<dbReference type="RefSeq" id="WP_188532857.1">
    <property type="nucleotide sequence ID" value="NZ_BMGR01000015.1"/>
</dbReference>
<name>A0A917G248_9BACL</name>
<dbReference type="PROSITE" id="PS00041">
    <property type="entry name" value="HTH_ARAC_FAMILY_1"/>
    <property type="match status" value="1"/>
</dbReference>
<dbReference type="GO" id="GO:0003700">
    <property type="term" value="F:DNA-binding transcription factor activity"/>
    <property type="evidence" value="ECO:0007669"/>
    <property type="project" value="InterPro"/>
</dbReference>
<dbReference type="PANTHER" id="PTHR43280">
    <property type="entry name" value="ARAC-FAMILY TRANSCRIPTIONAL REGULATOR"/>
    <property type="match status" value="1"/>
</dbReference>
<sequence>MAAALSHVVTADFVSHTRKYEATFNLDTYLLRLQYEGICAAVVDGREHFIEPGTLLLLAPGDGYELRIEGRRDGSTPVSDFYIYCSGDWIKEWWSSHPRNKIIKLLMDPSMLNIWKQINLEKRRQSENKEIVDYLLRVLCLNIDRSHPLSGSQPHPRMHSFLVTRMRNYIEEHATENFALQDVADHVDLSVSRTVSLFKSAAGKTIMQYAMEVRLSIAVERMMYSKMTLEQIAETCGFGTYSYFFRSFRSRYGTTPRAYREKETDKLSPY</sequence>
<evidence type="ECO:0000256" key="1">
    <source>
        <dbReference type="ARBA" id="ARBA00023015"/>
    </source>
</evidence>
<keyword evidence="3" id="KW-0804">Transcription</keyword>
<evidence type="ECO:0000259" key="4">
    <source>
        <dbReference type="PROSITE" id="PS01124"/>
    </source>
</evidence>
<feature type="domain" description="HTH araC/xylS-type" evidence="4">
    <location>
        <begin position="164"/>
        <end position="262"/>
    </location>
</feature>
<dbReference type="GO" id="GO:0043565">
    <property type="term" value="F:sequence-specific DNA binding"/>
    <property type="evidence" value="ECO:0007669"/>
    <property type="project" value="InterPro"/>
</dbReference>
<organism evidence="5 6">
    <name type="scientific">Paenibacillus abyssi</name>
    <dbReference type="NCBI Taxonomy" id="1340531"/>
    <lineage>
        <taxon>Bacteria</taxon>
        <taxon>Bacillati</taxon>
        <taxon>Bacillota</taxon>
        <taxon>Bacilli</taxon>
        <taxon>Bacillales</taxon>
        <taxon>Paenibacillaceae</taxon>
        <taxon>Paenibacillus</taxon>
    </lineage>
</organism>
<dbReference type="InterPro" id="IPR018062">
    <property type="entry name" value="HTH_AraC-typ_CS"/>
</dbReference>
<dbReference type="SUPFAM" id="SSF51215">
    <property type="entry name" value="Regulatory protein AraC"/>
    <property type="match status" value="1"/>
</dbReference>
<dbReference type="Proteomes" id="UP000644756">
    <property type="component" value="Unassembled WGS sequence"/>
</dbReference>
<dbReference type="Pfam" id="PF02311">
    <property type="entry name" value="AraC_binding"/>
    <property type="match status" value="1"/>
</dbReference>
<dbReference type="InterPro" id="IPR037923">
    <property type="entry name" value="HTH-like"/>
</dbReference>
<dbReference type="InterPro" id="IPR020449">
    <property type="entry name" value="Tscrpt_reg_AraC-type_HTH"/>
</dbReference>
<keyword evidence="1" id="KW-0805">Transcription regulation</keyword>
<dbReference type="InterPro" id="IPR018060">
    <property type="entry name" value="HTH_AraC"/>
</dbReference>
<proteinExistence type="predicted"/>
<protein>
    <recommendedName>
        <fullName evidence="4">HTH araC/xylS-type domain-containing protein</fullName>
    </recommendedName>
</protein>
<accession>A0A917G248</accession>
<dbReference type="SUPFAM" id="SSF46689">
    <property type="entry name" value="Homeodomain-like"/>
    <property type="match status" value="2"/>
</dbReference>
<dbReference type="AlphaFoldDB" id="A0A917G248"/>
<reference evidence="5" key="2">
    <citation type="submission" date="2020-09" db="EMBL/GenBank/DDBJ databases">
        <authorList>
            <person name="Sun Q."/>
            <person name="Zhou Y."/>
        </authorList>
    </citation>
    <scope>NUCLEOTIDE SEQUENCE</scope>
    <source>
        <strain evidence="5">CGMCC 1.12987</strain>
    </source>
</reference>
<dbReference type="EMBL" id="BMGR01000015">
    <property type="protein sequence ID" value="GGG19305.1"/>
    <property type="molecule type" value="Genomic_DNA"/>
</dbReference>
<keyword evidence="2" id="KW-0238">DNA-binding</keyword>
<evidence type="ECO:0000256" key="2">
    <source>
        <dbReference type="ARBA" id="ARBA00023125"/>
    </source>
</evidence>
<dbReference type="InterPro" id="IPR003313">
    <property type="entry name" value="AraC-bd"/>
</dbReference>
<dbReference type="Pfam" id="PF12833">
    <property type="entry name" value="HTH_18"/>
    <property type="match status" value="1"/>
</dbReference>
<evidence type="ECO:0000313" key="6">
    <source>
        <dbReference type="Proteomes" id="UP000644756"/>
    </source>
</evidence>
<dbReference type="PANTHER" id="PTHR43280:SF2">
    <property type="entry name" value="HTH-TYPE TRANSCRIPTIONAL REGULATOR EXSA"/>
    <property type="match status" value="1"/>
</dbReference>
<dbReference type="PRINTS" id="PR00032">
    <property type="entry name" value="HTHARAC"/>
</dbReference>
<dbReference type="Gene3D" id="1.10.10.60">
    <property type="entry name" value="Homeodomain-like"/>
    <property type="match status" value="1"/>
</dbReference>